<comment type="catalytic activity">
    <reaction evidence="6">
        <text>Couples ATP hydrolysis with the unwinding of duplex DNA by translocating in the 3'-5' direction.</text>
        <dbReference type="EC" id="5.6.2.4"/>
    </reaction>
</comment>
<dbReference type="GO" id="GO:0009378">
    <property type="term" value="F:four-way junction helicase activity"/>
    <property type="evidence" value="ECO:0007669"/>
    <property type="project" value="TreeGrafter"/>
</dbReference>
<dbReference type="InterPro" id="IPR027417">
    <property type="entry name" value="P-loop_NTPase"/>
</dbReference>
<dbReference type="Pfam" id="PF16124">
    <property type="entry name" value="RecQ_Zn_bind"/>
    <property type="match status" value="1"/>
</dbReference>
<dbReference type="PANTHER" id="PTHR13710">
    <property type="entry name" value="DNA HELICASE RECQ FAMILY MEMBER"/>
    <property type="match status" value="1"/>
</dbReference>
<dbReference type="GO" id="GO:0043138">
    <property type="term" value="F:3'-5' DNA helicase activity"/>
    <property type="evidence" value="ECO:0007669"/>
    <property type="project" value="UniProtKB-EC"/>
</dbReference>
<dbReference type="OrthoDB" id="10261556at2759"/>
<sequence length="916" mass="105347">MTETKGIFKEAYGNLHTDYLNTFKLMRSGTIKVTKENIEKVKLFLETYNDLLHCEGLEVGKIEIKEMGKGKIDAVWHNKREMSRLLGAANHLYIKSLEDLNTTTTLKLHKNLISACDNTNQLLSAPLGGYICLQGKDQNNPSTWLPLLVEQSNNILVYLWNEYHNDQFNTIKIYRQDKALFYSLHKKYNLDKNYLISHVLGIAEPKIATELRNIEDQILRGLKRTSAEIETILHKNNESNLIIQHGIQLTYSDIPLSPKTSKFVHSEVVESYAYNSDKLRIDVQNAISNAKLKSTILVNTEQYITSIYTQLCSNCNDFNYSNRTCTLSKSGFLVKCEILCQRCNTITGSSNQNKNENLSKYVSAAALASEINRNALQSVLACIGITAQAGKTTYFDHQTHISQLIINHAKQKACGGKYSQIDIDNITKIESKQNIQANYNVSQIQKRNDKRKDTFENERIELLGFDFDKLNEYIPLFAPLIHDFNLILTCHKCYSFHKVTSDRLCKLYNFYSKISICEILNDNITKTQQLFEEKISLALKTIFVDRDVFVIMPTGSSKSLCYILSLIFYTGLTVVFSPLVSLIEDQISKLTKFGIPCSGLYTEQYPILQEKIFKEIVSGPAWGQLGCLKKLYPNAPIMMLTATCNFSRLEISYEVWLKKDSKDENIINMIEEIKKIDIAKCIVYCSTLFECKEISTALEKKLDLLLISIYHGDLSKEAYKYSLSQWQNNQIQIMITTSTFEIGIDMPDVKLIIHYTFPKTNLIQETGCAERNGSKATTIVYFSQQFNMDTSKSTILNKNKRLLDTQQKLFEVIYYLNEKYECRHYMLLRYYSWDALQDSYDSCNQCDNCQRRTTTDKVQQINVTNEIERILHVIEEVLNYSNAKIGPDDIVDIFLHTNNARTRAWGYDQLCIYNSD</sequence>
<evidence type="ECO:0000256" key="1">
    <source>
        <dbReference type="ARBA" id="ARBA00005446"/>
    </source>
</evidence>
<keyword evidence="4" id="KW-0238">DNA-binding</keyword>
<dbReference type="Gene3D" id="1.10.10.10">
    <property type="entry name" value="Winged helix-like DNA-binding domain superfamily/Winged helix DNA-binding domain"/>
    <property type="match status" value="1"/>
</dbReference>
<dbReference type="GO" id="GO:0003677">
    <property type="term" value="F:DNA binding"/>
    <property type="evidence" value="ECO:0007669"/>
    <property type="project" value="UniProtKB-KW"/>
</dbReference>
<evidence type="ECO:0000256" key="4">
    <source>
        <dbReference type="ARBA" id="ARBA00023125"/>
    </source>
</evidence>
<name>A0A9N9DSQ5_9GLOM</name>
<dbReference type="InterPro" id="IPR001650">
    <property type="entry name" value="Helicase_C-like"/>
</dbReference>
<dbReference type="SMART" id="SM00490">
    <property type="entry name" value="HELICc"/>
    <property type="match status" value="1"/>
</dbReference>
<dbReference type="Gene3D" id="3.40.50.300">
    <property type="entry name" value="P-loop containing nucleotide triphosphate hydrolases"/>
    <property type="match status" value="2"/>
</dbReference>
<comment type="similarity">
    <text evidence="1">Belongs to the helicase family. RecQ subfamily.</text>
</comment>
<comment type="caution">
    <text evidence="10">The sequence shown here is derived from an EMBL/GenBank/DDBJ whole genome shotgun (WGS) entry which is preliminary data.</text>
</comment>
<accession>A0A9N9DSQ5</accession>
<dbReference type="Pfam" id="PF00271">
    <property type="entry name" value="Helicase_C"/>
    <property type="match status" value="1"/>
</dbReference>
<evidence type="ECO:0000256" key="5">
    <source>
        <dbReference type="ARBA" id="ARBA00023235"/>
    </source>
</evidence>
<keyword evidence="5" id="KW-0413">Isomerase</keyword>
<dbReference type="InterPro" id="IPR032284">
    <property type="entry name" value="RecQ_Zn-bd"/>
</dbReference>
<dbReference type="GO" id="GO:0005524">
    <property type="term" value="F:ATP binding"/>
    <property type="evidence" value="ECO:0007669"/>
    <property type="project" value="UniProtKB-KW"/>
</dbReference>
<dbReference type="GO" id="GO:0000724">
    <property type="term" value="P:double-strand break repair via homologous recombination"/>
    <property type="evidence" value="ECO:0007669"/>
    <property type="project" value="TreeGrafter"/>
</dbReference>
<keyword evidence="11" id="KW-1185">Reference proteome</keyword>
<evidence type="ECO:0000256" key="3">
    <source>
        <dbReference type="ARBA" id="ARBA00022840"/>
    </source>
</evidence>
<evidence type="ECO:0000313" key="10">
    <source>
        <dbReference type="EMBL" id="CAG8646105.1"/>
    </source>
</evidence>
<dbReference type="Pfam" id="PF00270">
    <property type="entry name" value="DEAD"/>
    <property type="match status" value="1"/>
</dbReference>
<dbReference type="AlphaFoldDB" id="A0A9N9DSQ5"/>
<dbReference type="InterPro" id="IPR014001">
    <property type="entry name" value="Helicase_ATP-bd"/>
</dbReference>
<dbReference type="PROSITE" id="PS51194">
    <property type="entry name" value="HELICASE_CTER"/>
    <property type="match status" value="1"/>
</dbReference>
<evidence type="ECO:0000256" key="2">
    <source>
        <dbReference type="ARBA" id="ARBA00022741"/>
    </source>
</evidence>
<evidence type="ECO:0000256" key="6">
    <source>
        <dbReference type="ARBA" id="ARBA00034617"/>
    </source>
</evidence>
<dbReference type="GO" id="GO:0005694">
    <property type="term" value="C:chromosome"/>
    <property type="evidence" value="ECO:0007669"/>
    <property type="project" value="TreeGrafter"/>
</dbReference>
<feature type="domain" description="Helicase C-terminal" evidence="9">
    <location>
        <begin position="665"/>
        <end position="821"/>
    </location>
</feature>
<protein>
    <recommendedName>
        <fullName evidence="7">DNA 3'-5' helicase</fullName>
        <ecNumber evidence="7">5.6.2.4</ecNumber>
    </recommendedName>
</protein>
<keyword evidence="2" id="KW-0547">Nucleotide-binding</keyword>
<dbReference type="GO" id="GO:0005737">
    <property type="term" value="C:cytoplasm"/>
    <property type="evidence" value="ECO:0007669"/>
    <property type="project" value="TreeGrafter"/>
</dbReference>
<dbReference type="Proteomes" id="UP000789405">
    <property type="component" value="Unassembled WGS sequence"/>
</dbReference>
<evidence type="ECO:0000313" key="11">
    <source>
        <dbReference type="Proteomes" id="UP000789405"/>
    </source>
</evidence>
<evidence type="ECO:0000256" key="7">
    <source>
        <dbReference type="ARBA" id="ARBA00034808"/>
    </source>
</evidence>
<dbReference type="EMBL" id="CAJVPY010005578">
    <property type="protein sequence ID" value="CAG8646105.1"/>
    <property type="molecule type" value="Genomic_DNA"/>
</dbReference>
<dbReference type="PROSITE" id="PS51192">
    <property type="entry name" value="HELICASE_ATP_BIND_1"/>
    <property type="match status" value="1"/>
</dbReference>
<dbReference type="InterPro" id="IPR011545">
    <property type="entry name" value="DEAD/DEAH_box_helicase_dom"/>
</dbReference>
<organism evidence="10 11">
    <name type="scientific">Dentiscutata erythropus</name>
    <dbReference type="NCBI Taxonomy" id="1348616"/>
    <lineage>
        <taxon>Eukaryota</taxon>
        <taxon>Fungi</taxon>
        <taxon>Fungi incertae sedis</taxon>
        <taxon>Mucoromycota</taxon>
        <taxon>Glomeromycotina</taxon>
        <taxon>Glomeromycetes</taxon>
        <taxon>Diversisporales</taxon>
        <taxon>Gigasporaceae</taxon>
        <taxon>Dentiscutata</taxon>
    </lineage>
</organism>
<dbReference type="InterPro" id="IPR036388">
    <property type="entry name" value="WH-like_DNA-bd_sf"/>
</dbReference>
<dbReference type="EC" id="5.6.2.4" evidence="7"/>
<gene>
    <name evidence="10" type="ORF">DERYTH_LOCUS9923</name>
</gene>
<evidence type="ECO:0000259" key="9">
    <source>
        <dbReference type="PROSITE" id="PS51194"/>
    </source>
</evidence>
<dbReference type="PANTHER" id="PTHR13710:SF105">
    <property type="entry name" value="ATP-DEPENDENT DNA HELICASE Q1"/>
    <property type="match status" value="1"/>
</dbReference>
<keyword evidence="3" id="KW-0067">ATP-binding</keyword>
<evidence type="ECO:0000259" key="8">
    <source>
        <dbReference type="PROSITE" id="PS51192"/>
    </source>
</evidence>
<dbReference type="SUPFAM" id="SSF52540">
    <property type="entry name" value="P-loop containing nucleoside triphosphate hydrolases"/>
    <property type="match status" value="2"/>
</dbReference>
<proteinExistence type="inferred from homology"/>
<feature type="domain" description="Helicase ATP-binding" evidence="8">
    <location>
        <begin position="539"/>
        <end position="662"/>
    </location>
</feature>
<dbReference type="GO" id="GO:0005634">
    <property type="term" value="C:nucleus"/>
    <property type="evidence" value="ECO:0007669"/>
    <property type="project" value="TreeGrafter"/>
</dbReference>
<reference evidence="10" key="1">
    <citation type="submission" date="2021-06" db="EMBL/GenBank/DDBJ databases">
        <authorList>
            <person name="Kallberg Y."/>
            <person name="Tangrot J."/>
            <person name="Rosling A."/>
        </authorList>
    </citation>
    <scope>NUCLEOTIDE SEQUENCE</scope>
    <source>
        <strain evidence="10">MA453B</strain>
    </source>
</reference>